<dbReference type="InterPro" id="IPR039261">
    <property type="entry name" value="FNR_nucleotide-bd"/>
</dbReference>
<feature type="domain" description="FAD-binding FR-type" evidence="10">
    <location>
        <begin position="12"/>
        <end position="116"/>
    </location>
</feature>
<dbReference type="SUPFAM" id="SSF52343">
    <property type="entry name" value="Ferredoxin reductase-like, C-terminal NADP-linked domain"/>
    <property type="match status" value="1"/>
</dbReference>
<evidence type="ECO:0000259" key="9">
    <source>
        <dbReference type="PROSITE" id="PS51085"/>
    </source>
</evidence>
<dbReference type="InterPro" id="IPR012675">
    <property type="entry name" value="Beta-grasp_dom_sf"/>
</dbReference>
<dbReference type="InterPro" id="IPR001041">
    <property type="entry name" value="2Fe-2S_ferredoxin-type"/>
</dbReference>
<dbReference type="Gene3D" id="3.10.20.30">
    <property type="match status" value="1"/>
</dbReference>
<evidence type="ECO:0000256" key="1">
    <source>
        <dbReference type="ARBA" id="ARBA00001974"/>
    </source>
</evidence>
<evidence type="ECO:0000256" key="2">
    <source>
        <dbReference type="ARBA" id="ARBA00022630"/>
    </source>
</evidence>
<dbReference type="EMBL" id="FNBA01000001">
    <property type="protein sequence ID" value="SDE47320.1"/>
    <property type="molecule type" value="Genomic_DNA"/>
</dbReference>
<dbReference type="InterPro" id="IPR036010">
    <property type="entry name" value="2Fe-2S_ferredoxin-like_sf"/>
</dbReference>
<evidence type="ECO:0000256" key="7">
    <source>
        <dbReference type="ARBA" id="ARBA00023004"/>
    </source>
</evidence>
<reference evidence="11 12" key="1">
    <citation type="submission" date="2016-10" db="EMBL/GenBank/DDBJ databases">
        <authorList>
            <person name="de Groot N.N."/>
        </authorList>
    </citation>
    <scope>NUCLEOTIDE SEQUENCE [LARGE SCALE GENOMIC DNA]</scope>
    <source>
        <strain evidence="11 12">DSM 16195</strain>
    </source>
</reference>
<comment type="cofactor">
    <cofactor evidence="1">
        <name>FAD</name>
        <dbReference type="ChEBI" id="CHEBI:57692"/>
    </cofactor>
</comment>
<keyword evidence="3" id="KW-0001">2Fe-2S</keyword>
<dbReference type="InterPro" id="IPR008333">
    <property type="entry name" value="Cbr1-like_FAD-bd_dom"/>
</dbReference>
<keyword evidence="2" id="KW-0285">Flavoprotein</keyword>
<dbReference type="InterPro" id="IPR017938">
    <property type="entry name" value="Riboflavin_synthase-like_b-brl"/>
</dbReference>
<dbReference type="SUPFAM" id="SSF54292">
    <property type="entry name" value="2Fe-2S ferredoxin-like"/>
    <property type="match status" value="1"/>
</dbReference>
<accession>A0A1G7D8J8</accession>
<keyword evidence="6" id="KW-0560">Oxidoreductase</keyword>
<evidence type="ECO:0000313" key="12">
    <source>
        <dbReference type="Proteomes" id="UP000199321"/>
    </source>
</evidence>
<evidence type="ECO:0000256" key="5">
    <source>
        <dbReference type="ARBA" id="ARBA00022827"/>
    </source>
</evidence>
<dbReference type="PANTHER" id="PTHR47354">
    <property type="entry name" value="NADH OXIDOREDUCTASE HCR"/>
    <property type="match status" value="1"/>
</dbReference>
<name>A0A1G7D8J8_9FLAO</name>
<dbReference type="Pfam" id="PF00175">
    <property type="entry name" value="NAD_binding_1"/>
    <property type="match status" value="1"/>
</dbReference>
<dbReference type="GO" id="GO:0050660">
    <property type="term" value="F:flavin adenine dinucleotide binding"/>
    <property type="evidence" value="ECO:0007669"/>
    <property type="project" value="TreeGrafter"/>
</dbReference>
<dbReference type="STRING" id="227084.SAMN05421855_101804"/>
<dbReference type="CDD" id="cd06214">
    <property type="entry name" value="PA_degradation_oxidoreductase_like"/>
    <property type="match status" value="1"/>
</dbReference>
<keyword evidence="5" id="KW-0274">FAD</keyword>
<dbReference type="Gene3D" id="3.40.50.80">
    <property type="entry name" value="Nucleotide-binding domain of ferredoxin-NADP reductase (FNR) module"/>
    <property type="match status" value="1"/>
</dbReference>
<dbReference type="PANTHER" id="PTHR47354:SF8">
    <property type="entry name" value="1,2-PHENYLACETYL-COA EPOXIDASE, SUBUNIT E"/>
    <property type="match status" value="1"/>
</dbReference>
<gene>
    <name evidence="11" type="ORF">SAMN05421855_101804</name>
</gene>
<dbReference type="Pfam" id="PF00111">
    <property type="entry name" value="Fer2"/>
    <property type="match status" value="1"/>
</dbReference>
<dbReference type="SUPFAM" id="SSF63380">
    <property type="entry name" value="Riboflavin synthase domain-like"/>
    <property type="match status" value="1"/>
</dbReference>
<dbReference type="GO" id="GO:0046872">
    <property type="term" value="F:metal ion binding"/>
    <property type="evidence" value="ECO:0007669"/>
    <property type="project" value="UniProtKB-KW"/>
</dbReference>
<dbReference type="Pfam" id="PF00970">
    <property type="entry name" value="FAD_binding_6"/>
    <property type="match status" value="1"/>
</dbReference>
<evidence type="ECO:0000259" key="10">
    <source>
        <dbReference type="PROSITE" id="PS51384"/>
    </source>
</evidence>
<dbReference type="InterPro" id="IPR001433">
    <property type="entry name" value="OxRdtase_FAD/NAD-bd"/>
</dbReference>
<evidence type="ECO:0000313" key="11">
    <source>
        <dbReference type="EMBL" id="SDE47320.1"/>
    </source>
</evidence>
<dbReference type="Gene3D" id="2.40.30.10">
    <property type="entry name" value="Translation factors"/>
    <property type="match status" value="1"/>
</dbReference>
<dbReference type="GO" id="GO:0016491">
    <property type="term" value="F:oxidoreductase activity"/>
    <property type="evidence" value="ECO:0007669"/>
    <property type="project" value="UniProtKB-KW"/>
</dbReference>
<evidence type="ECO:0000256" key="4">
    <source>
        <dbReference type="ARBA" id="ARBA00022723"/>
    </source>
</evidence>
<dbReference type="PROSITE" id="PS51384">
    <property type="entry name" value="FAD_FR"/>
    <property type="match status" value="1"/>
</dbReference>
<dbReference type="PRINTS" id="PR00406">
    <property type="entry name" value="CYTB5RDTASE"/>
</dbReference>
<dbReference type="InterPro" id="IPR006058">
    <property type="entry name" value="2Fe2S_fd_BS"/>
</dbReference>
<keyword evidence="8" id="KW-0411">Iron-sulfur</keyword>
<evidence type="ECO:0000256" key="3">
    <source>
        <dbReference type="ARBA" id="ARBA00022714"/>
    </source>
</evidence>
<dbReference type="PROSITE" id="PS00197">
    <property type="entry name" value="2FE2S_FER_1"/>
    <property type="match status" value="1"/>
</dbReference>
<keyword evidence="7" id="KW-0408">Iron</keyword>
<keyword evidence="4" id="KW-0479">Metal-binding</keyword>
<protein>
    <submittedName>
        <fullName evidence="11">Ring-1,2-phenylacetyl-CoA epoxidase subunit PaaE</fullName>
    </submittedName>
</protein>
<dbReference type="PROSITE" id="PS51085">
    <property type="entry name" value="2FE2S_FER_2"/>
    <property type="match status" value="1"/>
</dbReference>
<dbReference type="AlphaFoldDB" id="A0A1G7D8J8"/>
<sequence length="359" mass="39691">MVVLLQKNNALNTFYTLTVSEVKRETPNAVSITLQIPNDLKEKFSFKAGQYITMKHQANGTEIRRAYSICSAPNSGVLKVGVKKVENGLFSTFANNDLKAGDTLEVLPPAGKFTVSPELGTVKNYAAFVAGSGITPVLSIVQTVLEEAPNSTFLLVYGNQSPSETMFFSNIKKLQEDYPNRLSVQYVFSREDAENAHFGRIDRSVVNLMLRNKYKDTQFDDFYLCGPETMIDEVSSTLKENHVNTKQIHFELFTTSEGDLLVEAHDGNTKVTVTLDDETETFTMPQNKSVLEAALENKLDAPFSCQGGICSTCIARVIEGKAEMRKNQILTDGEIAEGLILTCQAHPTTPTLVIDYDDV</sequence>
<organism evidence="11 12">
    <name type="scientific">Ulvibacter litoralis</name>
    <dbReference type="NCBI Taxonomy" id="227084"/>
    <lineage>
        <taxon>Bacteria</taxon>
        <taxon>Pseudomonadati</taxon>
        <taxon>Bacteroidota</taxon>
        <taxon>Flavobacteriia</taxon>
        <taxon>Flavobacteriales</taxon>
        <taxon>Flavobacteriaceae</taxon>
        <taxon>Ulvibacter</taxon>
    </lineage>
</organism>
<dbReference type="CDD" id="cd00207">
    <property type="entry name" value="fer2"/>
    <property type="match status" value="1"/>
</dbReference>
<evidence type="ECO:0000256" key="8">
    <source>
        <dbReference type="ARBA" id="ARBA00023014"/>
    </source>
</evidence>
<dbReference type="Proteomes" id="UP000199321">
    <property type="component" value="Unassembled WGS sequence"/>
</dbReference>
<dbReference type="InterPro" id="IPR050415">
    <property type="entry name" value="MRET"/>
</dbReference>
<dbReference type="InterPro" id="IPR017927">
    <property type="entry name" value="FAD-bd_FR_type"/>
</dbReference>
<keyword evidence="12" id="KW-1185">Reference proteome</keyword>
<dbReference type="GO" id="GO:0051537">
    <property type="term" value="F:2 iron, 2 sulfur cluster binding"/>
    <property type="evidence" value="ECO:0007669"/>
    <property type="project" value="UniProtKB-KW"/>
</dbReference>
<evidence type="ECO:0000256" key="6">
    <source>
        <dbReference type="ARBA" id="ARBA00023002"/>
    </source>
</evidence>
<feature type="domain" description="2Fe-2S ferredoxin-type" evidence="9">
    <location>
        <begin position="269"/>
        <end position="359"/>
    </location>
</feature>
<proteinExistence type="predicted"/>